<dbReference type="AlphaFoldDB" id="A0A5C6UCX5"/>
<name>A0A5C6UCX5_9SPHN</name>
<accession>A0A5C6UCX5</accession>
<keyword evidence="2" id="KW-1185">Reference proteome</keyword>
<reference evidence="1 2" key="1">
    <citation type="journal article" date="2013" name="Antonie Van Leeuwenhoek">
        <title>Sphingomonas ginsenosidivorax sp. nov., with the ability to transform ginsenosides.</title>
        <authorList>
            <person name="Jin X.F."/>
            <person name="Kim J.K."/>
            <person name="Liu Q.M."/>
            <person name="Kang M.S."/>
            <person name="He D."/>
            <person name="Jin F.X."/>
            <person name="Kim S.C."/>
            <person name="Im W.T."/>
        </authorList>
    </citation>
    <scope>NUCLEOTIDE SEQUENCE [LARGE SCALE GENOMIC DNA]</scope>
    <source>
        <strain evidence="1 2">KHI67</strain>
    </source>
</reference>
<protein>
    <recommendedName>
        <fullName evidence="3">EthD domain-containing protein</fullName>
    </recommendedName>
</protein>
<dbReference type="RefSeq" id="WP_147080270.1">
    <property type="nucleotide sequence ID" value="NZ_VOQR01000001.1"/>
</dbReference>
<dbReference type="EMBL" id="VOQR01000001">
    <property type="protein sequence ID" value="TXC70250.1"/>
    <property type="molecule type" value="Genomic_DNA"/>
</dbReference>
<evidence type="ECO:0008006" key="3">
    <source>
        <dbReference type="Google" id="ProtNLM"/>
    </source>
</evidence>
<proteinExistence type="predicted"/>
<organism evidence="1 2">
    <name type="scientific">Sphingomonas ginsenosidivorax</name>
    <dbReference type="NCBI Taxonomy" id="862135"/>
    <lineage>
        <taxon>Bacteria</taxon>
        <taxon>Pseudomonadati</taxon>
        <taxon>Pseudomonadota</taxon>
        <taxon>Alphaproteobacteria</taxon>
        <taxon>Sphingomonadales</taxon>
        <taxon>Sphingomonadaceae</taxon>
        <taxon>Sphingomonas</taxon>
    </lineage>
</organism>
<evidence type="ECO:0000313" key="1">
    <source>
        <dbReference type="EMBL" id="TXC70250.1"/>
    </source>
</evidence>
<evidence type="ECO:0000313" key="2">
    <source>
        <dbReference type="Proteomes" id="UP000321250"/>
    </source>
</evidence>
<gene>
    <name evidence="1" type="ORF">FSB78_04290</name>
</gene>
<dbReference type="Proteomes" id="UP000321250">
    <property type="component" value="Unassembled WGS sequence"/>
</dbReference>
<sequence length="264" mass="29252">MSLYTTIHLHNVTAGREADYASWFDGEHRAALGGLPGFVSADRYEVTPQQIMPDIPQPWRFMSVYEFDYADPARELPALSPLLADARKTGLIDDADESERIHSYAMYSDWVSSPNHRPDQPLSHVSIILANFVAGREAEYHKWYDKVHGPEVTRVPGKVAMKRGRLSPVQVAPVRYCPGSDLVFCAMQTDDLLFTVRDFSARAGGRSPSGIAMQPRSSSGSVARTVHYFRKISGTAFWPGGVAYDGDLSVYPPDFARPATQIGN</sequence>
<dbReference type="OrthoDB" id="3034735at2"/>
<comment type="caution">
    <text evidence="1">The sequence shown here is derived from an EMBL/GenBank/DDBJ whole genome shotgun (WGS) entry which is preliminary data.</text>
</comment>